<keyword evidence="1" id="KW-0662">Pyridine nucleotide biosynthesis</keyword>
<keyword evidence="4" id="KW-0808">Transferase</keyword>
<dbReference type="Gene3D" id="3.40.640.10">
    <property type="entry name" value="Type I PLP-dependent aspartate aminotransferase-like (Major domain)"/>
    <property type="match status" value="1"/>
</dbReference>
<protein>
    <submittedName>
        <fullName evidence="4">Aminotransferase class V-fold PLP-dependent enzyme</fullName>
    </submittedName>
</protein>
<evidence type="ECO:0000256" key="2">
    <source>
        <dbReference type="ARBA" id="ARBA00022801"/>
    </source>
</evidence>
<dbReference type="Proteomes" id="UP001500235">
    <property type="component" value="Unassembled WGS sequence"/>
</dbReference>
<keyword evidence="2" id="KW-0378">Hydrolase</keyword>
<dbReference type="EMBL" id="BAABBQ010000001">
    <property type="protein sequence ID" value="GAA4008947.1"/>
    <property type="molecule type" value="Genomic_DNA"/>
</dbReference>
<dbReference type="InterPro" id="IPR015422">
    <property type="entry name" value="PyrdxlP-dep_Trfase_small"/>
</dbReference>
<evidence type="ECO:0000256" key="3">
    <source>
        <dbReference type="ARBA" id="ARBA00022898"/>
    </source>
</evidence>
<keyword evidence="5" id="KW-1185">Reference proteome</keyword>
<name>A0ABP7SAX9_9SPHN</name>
<dbReference type="InterPro" id="IPR010111">
    <property type="entry name" value="Kynureninase"/>
</dbReference>
<proteinExistence type="predicted"/>
<organism evidence="4 5">
    <name type="scientific">Sphingomonas swuensis</name>
    <dbReference type="NCBI Taxonomy" id="977800"/>
    <lineage>
        <taxon>Bacteria</taxon>
        <taxon>Pseudomonadati</taxon>
        <taxon>Pseudomonadota</taxon>
        <taxon>Alphaproteobacteria</taxon>
        <taxon>Sphingomonadales</taxon>
        <taxon>Sphingomonadaceae</taxon>
        <taxon>Sphingomonas</taxon>
    </lineage>
</organism>
<keyword evidence="4" id="KW-0032">Aminotransferase</keyword>
<dbReference type="GO" id="GO:0008483">
    <property type="term" value="F:transaminase activity"/>
    <property type="evidence" value="ECO:0007669"/>
    <property type="project" value="UniProtKB-KW"/>
</dbReference>
<dbReference type="InterPro" id="IPR015424">
    <property type="entry name" value="PyrdxlP-dep_Trfase"/>
</dbReference>
<gene>
    <name evidence="4" type="ORF">GCM10022280_02160</name>
</gene>
<evidence type="ECO:0000313" key="4">
    <source>
        <dbReference type="EMBL" id="GAA4008947.1"/>
    </source>
</evidence>
<dbReference type="InterPro" id="IPR015421">
    <property type="entry name" value="PyrdxlP-dep_Trfase_major"/>
</dbReference>
<dbReference type="RefSeq" id="WP_344705547.1">
    <property type="nucleotide sequence ID" value="NZ_BAABBQ010000001.1"/>
</dbReference>
<reference evidence="5" key="1">
    <citation type="journal article" date="2019" name="Int. J. Syst. Evol. Microbiol.">
        <title>The Global Catalogue of Microorganisms (GCM) 10K type strain sequencing project: providing services to taxonomists for standard genome sequencing and annotation.</title>
        <authorList>
            <consortium name="The Broad Institute Genomics Platform"/>
            <consortium name="The Broad Institute Genome Sequencing Center for Infectious Disease"/>
            <person name="Wu L."/>
            <person name="Ma J."/>
        </authorList>
    </citation>
    <scope>NUCLEOTIDE SEQUENCE [LARGE SCALE GENOMIC DNA]</scope>
    <source>
        <strain evidence="5">JCM 17563</strain>
    </source>
</reference>
<accession>A0ABP7SAX9</accession>
<sequence length="384" mass="41777">MSFKPLFARSLGAAPGRLHMAAHSHHLWPDASFAGQVECWEDAARLADRKWERVMGELWPAAQAEVAAELGTRRPDGIVFAGNTHDFLVRLWAAAPRRAGGPLRVLTTQGEFHSARRQFARWAESGDILLETVPVEPVATLPARMAEKAASADLVMVSQLMFGTGAWVEGLASLAACAAPEGPWVVVDGYHSFMAVETPFAGLEDRCFFLGGGYKYAMSGEGLGLMHCPPGFGPRPPVTGWYAEFEDLTLPPGQVGYAPDAMRFMGATFDPSALYRFLHVRRALAAEGLTTARISGHVRQLQQLLLDRLEDTPLGEAELLNPLDPGPHARFLAFRHAQAAEWQQALMARDVVTDVRGDVLRVGLGLYHDEEDVDLFADAVGALA</sequence>
<evidence type="ECO:0000313" key="5">
    <source>
        <dbReference type="Proteomes" id="UP001500235"/>
    </source>
</evidence>
<comment type="caution">
    <text evidence="4">The sequence shown here is derived from an EMBL/GenBank/DDBJ whole genome shotgun (WGS) entry which is preliminary data.</text>
</comment>
<keyword evidence="3" id="KW-0663">Pyridoxal phosphate</keyword>
<dbReference type="Pfam" id="PF22580">
    <property type="entry name" value="KYNU_C"/>
    <property type="match status" value="1"/>
</dbReference>
<dbReference type="Gene3D" id="3.90.1150.10">
    <property type="entry name" value="Aspartate Aminotransferase, domain 1"/>
    <property type="match status" value="1"/>
</dbReference>
<dbReference type="SUPFAM" id="SSF53383">
    <property type="entry name" value="PLP-dependent transferases"/>
    <property type="match status" value="1"/>
</dbReference>
<evidence type="ECO:0000256" key="1">
    <source>
        <dbReference type="ARBA" id="ARBA00022642"/>
    </source>
</evidence>